<evidence type="ECO:0000256" key="5">
    <source>
        <dbReference type="ARBA" id="ARBA00023180"/>
    </source>
</evidence>
<dbReference type="Proteomes" id="UP000516437">
    <property type="component" value="Chromosome 2"/>
</dbReference>
<dbReference type="InterPro" id="IPR003406">
    <property type="entry name" value="Glyco_trans_14"/>
</dbReference>
<comment type="subcellular location">
    <subcellularLocation>
        <location evidence="1">Membrane</location>
        <topology evidence="1">Single-pass type II membrane protein</topology>
    </subcellularLocation>
</comment>
<keyword evidence="5" id="KW-0325">Glycoprotein</keyword>
<evidence type="ECO:0000313" key="7">
    <source>
        <dbReference type="Proteomes" id="UP000516437"/>
    </source>
</evidence>
<protein>
    <submittedName>
        <fullName evidence="6">Xylosyltransferase 1</fullName>
    </submittedName>
</protein>
<accession>A0A6A1WEJ8</accession>
<dbReference type="GO" id="GO:0015020">
    <property type="term" value="F:glucuronosyltransferase activity"/>
    <property type="evidence" value="ECO:0007669"/>
    <property type="project" value="InterPro"/>
</dbReference>
<reference evidence="6 7" key="1">
    <citation type="journal article" date="2019" name="Plant Biotechnol. J.">
        <title>The red bayberry genome and genetic basis of sex determination.</title>
        <authorList>
            <person name="Jia H.M."/>
            <person name="Jia H.J."/>
            <person name="Cai Q.L."/>
            <person name="Wang Y."/>
            <person name="Zhao H.B."/>
            <person name="Yang W.F."/>
            <person name="Wang G.Y."/>
            <person name="Li Y.H."/>
            <person name="Zhan D.L."/>
            <person name="Shen Y.T."/>
            <person name="Niu Q.F."/>
            <person name="Chang L."/>
            <person name="Qiu J."/>
            <person name="Zhao L."/>
            <person name="Xie H.B."/>
            <person name="Fu W.Y."/>
            <person name="Jin J."/>
            <person name="Li X.W."/>
            <person name="Jiao Y."/>
            <person name="Zhou C.C."/>
            <person name="Tu T."/>
            <person name="Chai C.Y."/>
            <person name="Gao J.L."/>
            <person name="Fan L.J."/>
            <person name="van de Weg E."/>
            <person name="Wang J.Y."/>
            <person name="Gao Z.S."/>
        </authorList>
    </citation>
    <scope>NUCLEOTIDE SEQUENCE [LARGE SCALE GENOMIC DNA]</scope>
    <source>
        <tissue evidence="6">Leaves</tissue>
    </source>
</reference>
<evidence type="ECO:0000256" key="2">
    <source>
        <dbReference type="ARBA" id="ARBA00022676"/>
    </source>
</evidence>
<dbReference type="InterPro" id="IPR044610">
    <property type="entry name" value="GLCAT14A/B/C"/>
</dbReference>
<organism evidence="6 7">
    <name type="scientific">Morella rubra</name>
    <name type="common">Chinese bayberry</name>
    <dbReference type="NCBI Taxonomy" id="262757"/>
    <lineage>
        <taxon>Eukaryota</taxon>
        <taxon>Viridiplantae</taxon>
        <taxon>Streptophyta</taxon>
        <taxon>Embryophyta</taxon>
        <taxon>Tracheophyta</taxon>
        <taxon>Spermatophyta</taxon>
        <taxon>Magnoliopsida</taxon>
        <taxon>eudicotyledons</taxon>
        <taxon>Gunneridae</taxon>
        <taxon>Pentapetalae</taxon>
        <taxon>rosids</taxon>
        <taxon>fabids</taxon>
        <taxon>Fagales</taxon>
        <taxon>Myricaceae</taxon>
        <taxon>Morella</taxon>
    </lineage>
</organism>
<keyword evidence="4" id="KW-0472">Membrane</keyword>
<comment type="caution">
    <text evidence="6">The sequence shown here is derived from an EMBL/GenBank/DDBJ whole genome shotgun (WGS) entry which is preliminary data.</text>
</comment>
<keyword evidence="3 6" id="KW-0808">Transferase</keyword>
<gene>
    <name evidence="6" type="ORF">CJ030_MR2G002412</name>
</gene>
<evidence type="ECO:0000256" key="3">
    <source>
        <dbReference type="ARBA" id="ARBA00022679"/>
    </source>
</evidence>
<dbReference type="AlphaFoldDB" id="A0A6A1WEJ8"/>
<dbReference type="Pfam" id="PF02485">
    <property type="entry name" value="Branch"/>
    <property type="match status" value="1"/>
</dbReference>
<keyword evidence="7" id="KW-1185">Reference proteome</keyword>
<keyword evidence="2" id="KW-0328">Glycosyltransferase</keyword>
<evidence type="ECO:0000256" key="4">
    <source>
        <dbReference type="ARBA" id="ARBA00023136"/>
    </source>
</evidence>
<proteinExistence type="predicted"/>
<dbReference type="EMBL" id="RXIC02000020">
    <property type="protein sequence ID" value="KAB1223273.1"/>
    <property type="molecule type" value="Genomic_DNA"/>
</dbReference>
<dbReference type="PANTHER" id="PTHR45719:SF4">
    <property type="entry name" value="CORE-2_I-BRANCHING BETA-1,6-N-ACETYLGLUCOSAMINYLTRANSFERASE FAMILY PROTEIN"/>
    <property type="match status" value="1"/>
</dbReference>
<evidence type="ECO:0000313" key="6">
    <source>
        <dbReference type="EMBL" id="KAB1223273.1"/>
    </source>
</evidence>
<dbReference type="PANTHER" id="PTHR45719">
    <property type="entry name" value="GLYCOSYLTRANSFERASE"/>
    <property type="match status" value="1"/>
</dbReference>
<dbReference type="GO" id="GO:0016020">
    <property type="term" value="C:membrane"/>
    <property type="evidence" value="ECO:0007669"/>
    <property type="project" value="UniProtKB-SubCell"/>
</dbReference>
<name>A0A6A1WEJ8_9ROSI</name>
<dbReference type="OrthoDB" id="2019572at2759"/>
<sequence>MGVKVFMICVMLTAMLLSLLYIPTKLSIPISNFRPIMSYLNVQKSAKSYPTTFAYLISASKGDGSKLKRLLLALYHPGNYYLIHMDYGAPPAEHREIAKFVATDPVFSQVGNVWVVKKPNLVTYRGPSMLATTLHAMAILLRTCKWDWFINLSASDYPLITQDDLIHAFSDLPRDLNFVQHSSRLGWKLNKRGKPIIIDPALYSFNKSEIWWVIKQRTLPTAFKLYTGSAWTLLSRSFAEYCVVGWDNLPRTLLLYYTNFVSSPEGYFQTVICNSESYKNTTVNHDLHYITWDNPPKQHPRSLGLKDYRSMVLTNRPFARKFKKNDRVLEKIDRQLLKRHHGEFAFGGWCSGSGKMHNTCSSLQSENYGALRPGSGARRLKTLLSRILSERNFYKQQCR</sequence>
<evidence type="ECO:0000256" key="1">
    <source>
        <dbReference type="ARBA" id="ARBA00004606"/>
    </source>
</evidence>